<organism evidence="4 5">
    <name type="scientific">Ereboglobus luteus</name>
    <dbReference type="NCBI Taxonomy" id="1796921"/>
    <lineage>
        <taxon>Bacteria</taxon>
        <taxon>Pseudomonadati</taxon>
        <taxon>Verrucomicrobiota</taxon>
        <taxon>Opitutia</taxon>
        <taxon>Opitutales</taxon>
        <taxon>Opitutaceae</taxon>
        <taxon>Ereboglobus</taxon>
    </lineage>
</organism>
<sequence length="428" mass="46449">MTTHPQTNTAAAPAWWQETRAAAWERYSTTPLPARDDERWRFSDVAAIDLDGYDLSGAGGQPMDGGNVAALSPFTKTKYAASLTFVNNRLAHRAPLPGDLATKGVIFCPLDEAIEKYPQHIQAYLQKHDVALGSEKFTALNTALTTSGALLYVPKGITIATPLLLKHIAAGDATSVYPHTLVILEDNARATLVEYFASAEPEARHFASGVNDLHAGPGAHLTYIGAQTWSTNTLAFQTNSIVAQRDARILSLNVHLGGRLARHESHSRLQGPGAHSEMLALTVATGAQKFDQRTLQTHQAPNTSSNLLYKNALLDTAKTIFSGLIVVDPDAQKTDAYQSNRNLMLSDDAESNSLPGLEIQANDVRCTHGATSARIPAEQEFYLQSRGIDPESAHELLVAGFFEEVLAKLENEEIQTALRAMIEGKFKK</sequence>
<evidence type="ECO:0000259" key="2">
    <source>
        <dbReference type="Pfam" id="PF01458"/>
    </source>
</evidence>
<feature type="domain" description="SUF system FeS cluster assembly SufBD N-terminal" evidence="3">
    <location>
        <begin position="14"/>
        <end position="163"/>
    </location>
</feature>
<proteinExistence type="inferred from homology"/>
<evidence type="ECO:0000313" key="5">
    <source>
        <dbReference type="Proteomes" id="UP000244896"/>
    </source>
</evidence>
<accession>A0A2U8E110</accession>
<dbReference type="Proteomes" id="UP000244896">
    <property type="component" value="Chromosome"/>
</dbReference>
<dbReference type="GO" id="GO:0016226">
    <property type="term" value="P:iron-sulfur cluster assembly"/>
    <property type="evidence" value="ECO:0007669"/>
    <property type="project" value="InterPro"/>
</dbReference>
<dbReference type="InterPro" id="IPR011542">
    <property type="entry name" value="SUF_FeS_clus_asmbl_SufD"/>
</dbReference>
<dbReference type="SUPFAM" id="SSF101960">
    <property type="entry name" value="Stabilizer of iron transporter SufD"/>
    <property type="match status" value="1"/>
</dbReference>
<dbReference type="OrthoDB" id="9803529at2"/>
<dbReference type="NCBIfam" id="TIGR01981">
    <property type="entry name" value="sufD"/>
    <property type="match status" value="1"/>
</dbReference>
<evidence type="ECO:0000313" key="4">
    <source>
        <dbReference type="EMBL" id="AWI08511.1"/>
    </source>
</evidence>
<comment type="similarity">
    <text evidence="1">Belongs to the iron-sulfur cluster assembly SufBD family.</text>
</comment>
<dbReference type="PANTHER" id="PTHR43575:SF1">
    <property type="entry name" value="PROTEIN ABCI7, CHLOROPLASTIC"/>
    <property type="match status" value="1"/>
</dbReference>
<dbReference type="InterPro" id="IPR055346">
    <property type="entry name" value="Fe-S_cluster_assembly_SufBD"/>
</dbReference>
<evidence type="ECO:0000256" key="1">
    <source>
        <dbReference type="ARBA" id="ARBA00043967"/>
    </source>
</evidence>
<feature type="domain" description="SUF system FeS cluster assembly SufBD core" evidence="2">
    <location>
        <begin position="169"/>
        <end position="401"/>
    </location>
</feature>
<dbReference type="Pfam" id="PF19295">
    <property type="entry name" value="SufBD_N"/>
    <property type="match status" value="1"/>
</dbReference>
<dbReference type="EMBL" id="CP023004">
    <property type="protein sequence ID" value="AWI08511.1"/>
    <property type="molecule type" value="Genomic_DNA"/>
</dbReference>
<dbReference type="InterPro" id="IPR000825">
    <property type="entry name" value="SUF_FeS_clus_asmbl_SufBD_core"/>
</dbReference>
<protein>
    <submittedName>
        <fullName evidence="4">Fe-S cluster assembly protein SufD</fullName>
    </submittedName>
</protein>
<evidence type="ECO:0000259" key="3">
    <source>
        <dbReference type="Pfam" id="PF19295"/>
    </source>
</evidence>
<name>A0A2U8E110_9BACT</name>
<dbReference type="PANTHER" id="PTHR43575">
    <property type="entry name" value="PROTEIN ABCI7, CHLOROPLASTIC"/>
    <property type="match status" value="1"/>
</dbReference>
<dbReference type="KEGG" id="elut:CKA38_03925"/>
<keyword evidence="5" id="KW-1185">Reference proteome</keyword>
<dbReference type="Pfam" id="PF01458">
    <property type="entry name" value="SUFBD_core"/>
    <property type="match status" value="1"/>
</dbReference>
<dbReference type="InterPro" id="IPR037284">
    <property type="entry name" value="SUF_FeS_clus_asmbl_SufBD_sf"/>
</dbReference>
<gene>
    <name evidence="4" type="primary">sufD</name>
    <name evidence="4" type="ORF">CKA38_03925</name>
</gene>
<dbReference type="AlphaFoldDB" id="A0A2U8E110"/>
<dbReference type="InterPro" id="IPR045595">
    <property type="entry name" value="SufBD_N"/>
</dbReference>
<reference evidence="4 5" key="1">
    <citation type="journal article" date="2018" name="Syst. Appl. Microbiol.">
        <title>Ereboglobus luteus gen. nov. sp. nov. from cockroach guts, and new insights into the oxygen relationship of the genera Opitutus and Didymococcus (Verrucomicrobia: Opitutaceae).</title>
        <authorList>
            <person name="Tegtmeier D."/>
            <person name="Belitz A."/>
            <person name="Radek R."/>
            <person name="Heimerl T."/>
            <person name="Brune A."/>
        </authorList>
    </citation>
    <scope>NUCLEOTIDE SEQUENCE [LARGE SCALE GENOMIC DNA]</scope>
    <source>
        <strain evidence="4 5">Ho45</strain>
    </source>
</reference>
<dbReference type="RefSeq" id="WP_108824320.1">
    <property type="nucleotide sequence ID" value="NZ_CP023004.1"/>
</dbReference>